<evidence type="ECO:0000313" key="3">
    <source>
        <dbReference type="EMBL" id="PSS24582.1"/>
    </source>
</evidence>
<comment type="caution">
    <text evidence="3">The sequence shown here is derived from an EMBL/GenBank/DDBJ whole genome shotgun (WGS) entry which is preliminary data.</text>
</comment>
<dbReference type="SUPFAM" id="SSF74788">
    <property type="entry name" value="Cullin repeat-like"/>
    <property type="match status" value="1"/>
</dbReference>
<gene>
    <name evidence="3" type="ORF">CEY00_Acc09499</name>
</gene>
<feature type="domain" description="Cullin N-terminal" evidence="2">
    <location>
        <begin position="35"/>
        <end position="282"/>
    </location>
</feature>
<sequence>MGRLITLEEGLSILEECFGKAAMILDGYPTSALFNSEEYMKFYHCVYVMCVQPEPCDHSLHLCHRFEQALVESIYSKVLPSLQDKNDAFLLKELTNMWAKYKSMAKCLGGFFLYIDRAYKIDASLSDVSVRCFRDHVCTAHYQKFQDAAISLINQDRNDNPTDRGLLKNVSTFFFEMGIGEDNTHCYINFEKAILADAAIYYSRLASEWLACYSSVDYMTKAESCLNNEIQRVSQYLHQTTAAKLLQVLQWQLMGQTASKLIEKQKVENHDLATYQELLSRCASLSIGDGTIASPS</sequence>
<dbReference type="OrthoDB" id="1929542at2759"/>
<evidence type="ECO:0000313" key="4">
    <source>
        <dbReference type="Proteomes" id="UP000241394"/>
    </source>
</evidence>
<dbReference type="InterPro" id="IPR001373">
    <property type="entry name" value="Cullin_N"/>
</dbReference>
<dbReference type="Pfam" id="PF00888">
    <property type="entry name" value="Cullin"/>
    <property type="match status" value="1"/>
</dbReference>
<dbReference type="GO" id="GO:0031625">
    <property type="term" value="F:ubiquitin protein ligase binding"/>
    <property type="evidence" value="ECO:0007669"/>
    <property type="project" value="InterPro"/>
</dbReference>
<comment type="similarity">
    <text evidence="1">Belongs to the cullin family.</text>
</comment>
<evidence type="ECO:0000259" key="2">
    <source>
        <dbReference type="Pfam" id="PF00888"/>
    </source>
</evidence>
<name>A0A2R6RAJ8_ACTCC</name>
<dbReference type="Gramene" id="PSS24582">
    <property type="protein sequence ID" value="PSS24582"/>
    <property type="gene ID" value="CEY00_Acc09499"/>
</dbReference>
<proteinExistence type="inferred from homology"/>
<dbReference type="AlphaFoldDB" id="A0A2R6RAJ8"/>
<dbReference type="OMA" id="SEEYMKF"/>
<dbReference type="InterPro" id="IPR016159">
    <property type="entry name" value="Cullin_repeat-like_dom_sf"/>
</dbReference>
<reference evidence="3 4" key="1">
    <citation type="submission" date="2017-07" db="EMBL/GenBank/DDBJ databases">
        <title>An improved, manually edited Actinidia chinensis var. chinensis (kiwifruit) genome highlights the challenges associated with draft genomes and gene prediction in plants.</title>
        <authorList>
            <person name="Pilkington S."/>
            <person name="Crowhurst R."/>
            <person name="Hilario E."/>
            <person name="Nardozza S."/>
            <person name="Fraser L."/>
            <person name="Peng Y."/>
            <person name="Gunaseelan K."/>
            <person name="Simpson R."/>
            <person name="Tahir J."/>
            <person name="Deroles S."/>
            <person name="Templeton K."/>
            <person name="Luo Z."/>
            <person name="Davy M."/>
            <person name="Cheng C."/>
            <person name="Mcneilage M."/>
            <person name="Scaglione D."/>
            <person name="Liu Y."/>
            <person name="Zhang Q."/>
            <person name="Datson P."/>
            <person name="De Silva N."/>
            <person name="Gardiner S."/>
            <person name="Bassett H."/>
            <person name="Chagne D."/>
            <person name="Mccallum J."/>
            <person name="Dzierzon H."/>
            <person name="Deng C."/>
            <person name="Wang Y.-Y."/>
            <person name="Barron N."/>
            <person name="Manako K."/>
            <person name="Bowen J."/>
            <person name="Foster T."/>
            <person name="Erridge Z."/>
            <person name="Tiffin H."/>
            <person name="Waite C."/>
            <person name="Davies K."/>
            <person name="Grierson E."/>
            <person name="Laing W."/>
            <person name="Kirk R."/>
            <person name="Chen X."/>
            <person name="Wood M."/>
            <person name="Montefiori M."/>
            <person name="Brummell D."/>
            <person name="Schwinn K."/>
            <person name="Catanach A."/>
            <person name="Fullerton C."/>
            <person name="Li D."/>
            <person name="Meiyalaghan S."/>
            <person name="Nieuwenhuizen N."/>
            <person name="Read N."/>
            <person name="Prakash R."/>
            <person name="Hunter D."/>
            <person name="Zhang H."/>
            <person name="Mckenzie M."/>
            <person name="Knabel M."/>
            <person name="Harris A."/>
            <person name="Allan A."/>
            <person name="Chen A."/>
            <person name="Janssen B."/>
            <person name="Plunkett B."/>
            <person name="Dwamena C."/>
            <person name="Voogd C."/>
            <person name="Leif D."/>
            <person name="Lafferty D."/>
            <person name="Souleyre E."/>
            <person name="Varkonyi-Gasic E."/>
            <person name="Gambi F."/>
            <person name="Hanley J."/>
            <person name="Yao J.-L."/>
            <person name="Cheung J."/>
            <person name="David K."/>
            <person name="Warren B."/>
            <person name="Marsh K."/>
            <person name="Snowden K."/>
            <person name="Lin-Wang K."/>
            <person name="Brian L."/>
            <person name="Martinez-Sanchez M."/>
            <person name="Wang M."/>
            <person name="Ileperuma N."/>
            <person name="Macnee N."/>
            <person name="Campin R."/>
            <person name="Mcatee P."/>
            <person name="Drummond R."/>
            <person name="Espley R."/>
            <person name="Ireland H."/>
            <person name="Wu R."/>
            <person name="Atkinson R."/>
            <person name="Karunairetnam S."/>
            <person name="Bulley S."/>
            <person name="Chunkath S."/>
            <person name="Hanley Z."/>
            <person name="Storey R."/>
            <person name="Thrimawithana A."/>
            <person name="Thomson S."/>
            <person name="David C."/>
            <person name="Testolin R."/>
        </authorList>
    </citation>
    <scope>NUCLEOTIDE SEQUENCE [LARGE SCALE GENOMIC DNA]</scope>
    <source>
        <strain evidence="4">cv. Red5</strain>
        <tissue evidence="3">Young leaf</tissue>
    </source>
</reference>
<organism evidence="3 4">
    <name type="scientific">Actinidia chinensis var. chinensis</name>
    <name type="common">Chinese soft-hair kiwi</name>
    <dbReference type="NCBI Taxonomy" id="1590841"/>
    <lineage>
        <taxon>Eukaryota</taxon>
        <taxon>Viridiplantae</taxon>
        <taxon>Streptophyta</taxon>
        <taxon>Embryophyta</taxon>
        <taxon>Tracheophyta</taxon>
        <taxon>Spermatophyta</taxon>
        <taxon>Magnoliopsida</taxon>
        <taxon>eudicotyledons</taxon>
        <taxon>Gunneridae</taxon>
        <taxon>Pentapetalae</taxon>
        <taxon>asterids</taxon>
        <taxon>Ericales</taxon>
        <taxon>Actinidiaceae</taxon>
        <taxon>Actinidia</taxon>
    </lineage>
</organism>
<dbReference type="InterPro" id="IPR045093">
    <property type="entry name" value="Cullin"/>
</dbReference>
<dbReference type="GO" id="GO:0006511">
    <property type="term" value="P:ubiquitin-dependent protein catabolic process"/>
    <property type="evidence" value="ECO:0007669"/>
    <property type="project" value="InterPro"/>
</dbReference>
<dbReference type="InParanoid" id="A0A2R6RAJ8"/>
<protein>
    <submittedName>
        <fullName evidence="3">Cullin-1 like</fullName>
    </submittedName>
</protein>
<dbReference type="Gene3D" id="1.20.1310.10">
    <property type="entry name" value="Cullin Repeats"/>
    <property type="match status" value="2"/>
</dbReference>
<dbReference type="EMBL" id="NKQK01000008">
    <property type="protein sequence ID" value="PSS24582.1"/>
    <property type="molecule type" value="Genomic_DNA"/>
</dbReference>
<dbReference type="PANTHER" id="PTHR11932">
    <property type="entry name" value="CULLIN"/>
    <property type="match status" value="1"/>
</dbReference>
<dbReference type="STRING" id="1590841.A0A2R6RAJ8"/>
<reference evidence="4" key="2">
    <citation type="journal article" date="2018" name="BMC Genomics">
        <title>A manually annotated Actinidia chinensis var. chinensis (kiwifruit) genome highlights the challenges associated with draft genomes and gene prediction in plants.</title>
        <authorList>
            <person name="Pilkington S.M."/>
            <person name="Crowhurst R."/>
            <person name="Hilario E."/>
            <person name="Nardozza S."/>
            <person name="Fraser L."/>
            <person name="Peng Y."/>
            <person name="Gunaseelan K."/>
            <person name="Simpson R."/>
            <person name="Tahir J."/>
            <person name="Deroles S.C."/>
            <person name="Templeton K."/>
            <person name="Luo Z."/>
            <person name="Davy M."/>
            <person name="Cheng C."/>
            <person name="McNeilage M."/>
            <person name="Scaglione D."/>
            <person name="Liu Y."/>
            <person name="Zhang Q."/>
            <person name="Datson P."/>
            <person name="De Silva N."/>
            <person name="Gardiner S.E."/>
            <person name="Bassett H."/>
            <person name="Chagne D."/>
            <person name="McCallum J."/>
            <person name="Dzierzon H."/>
            <person name="Deng C."/>
            <person name="Wang Y.Y."/>
            <person name="Barron L."/>
            <person name="Manako K."/>
            <person name="Bowen J."/>
            <person name="Foster T.M."/>
            <person name="Erridge Z.A."/>
            <person name="Tiffin H."/>
            <person name="Waite C.N."/>
            <person name="Davies K.M."/>
            <person name="Grierson E.P."/>
            <person name="Laing W.A."/>
            <person name="Kirk R."/>
            <person name="Chen X."/>
            <person name="Wood M."/>
            <person name="Montefiori M."/>
            <person name="Brummell D.A."/>
            <person name="Schwinn K.E."/>
            <person name="Catanach A."/>
            <person name="Fullerton C."/>
            <person name="Li D."/>
            <person name="Meiyalaghan S."/>
            <person name="Nieuwenhuizen N."/>
            <person name="Read N."/>
            <person name="Prakash R."/>
            <person name="Hunter D."/>
            <person name="Zhang H."/>
            <person name="McKenzie M."/>
            <person name="Knabel M."/>
            <person name="Harris A."/>
            <person name="Allan A.C."/>
            <person name="Gleave A."/>
            <person name="Chen A."/>
            <person name="Janssen B.J."/>
            <person name="Plunkett B."/>
            <person name="Ampomah-Dwamena C."/>
            <person name="Voogd C."/>
            <person name="Leif D."/>
            <person name="Lafferty D."/>
            <person name="Souleyre E.J.F."/>
            <person name="Varkonyi-Gasic E."/>
            <person name="Gambi F."/>
            <person name="Hanley J."/>
            <person name="Yao J.L."/>
            <person name="Cheung J."/>
            <person name="David K.M."/>
            <person name="Warren B."/>
            <person name="Marsh K."/>
            <person name="Snowden K.C."/>
            <person name="Lin-Wang K."/>
            <person name="Brian L."/>
            <person name="Martinez-Sanchez M."/>
            <person name="Wang M."/>
            <person name="Ileperuma N."/>
            <person name="Macnee N."/>
            <person name="Campin R."/>
            <person name="McAtee P."/>
            <person name="Drummond R.S.M."/>
            <person name="Espley R.V."/>
            <person name="Ireland H.S."/>
            <person name="Wu R."/>
            <person name="Atkinson R.G."/>
            <person name="Karunairetnam S."/>
            <person name="Bulley S."/>
            <person name="Chunkath S."/>
            <person name="Hanley Z."/>
            <person name="Storey R."/>
            <person name="Thrimawithana A.H."/>
            <person name="Thomson S."/>
            <person name="David C."/>
            <person name="Testolin R."/>
            <person name="Huang H."/>
            <person name="Hellens R.P."/>
            <person name="Schaffer R.J."/>
        </authorList>
    </citation>
    <scope>NUCLEOTIDE SEQUENCE [LARGE SCALE GENOMIC DNA]</scope>
    <source>
        <strain evidence="4">cv. Red5</strain>
    </source>
</reference>
<dbReference type="Proteomes" id="UP000241394">
    <property type="component" value="Chromosome LG8"/>
</dbReference>
<keyword evidence="4" id="KW-1185">Reference proteome</keyword>
<evidence type="ECO:0000256" key="1">
    <source>
        <dbReference type="ARBA" id="ARBA00006019"/>
    </source>
</evidence>
<accession>A0A2R6RAJ8</accession>